<reference evidence="3" key="1">
    <citation type="journal article" date="2019" name="Int. J. Syst. Evol. Microbiol.">
        <title>The Global Catalogue of Microorganisms (GCM) 10K type strain sequencing project: providing services to taxonomists for standard genome sequencing and annotation.</title>
        <authorList>
            <consortium name="The Broad Institute Genomics Platform"/>
            <consortium name="The Broad Institute Genome Sequencing Center for Infectious Disease"/>
            <person name="Wu L."/>
            <person name="Ma J."/>
        </authorList>
    </citation>
    <scope>NUCLEOTIDE SEQUENCE [LARGE SCALE GENOMIC DNA]</scope>
    <source>
        <strain evidence="3">CGMCC 4.7198</strain>
    </source>
</reference>
<dbReference type="EMBL" id="JBHTEC010000004">
    <property type="protein sequence ID" value="MFD0287801.1"/>
    <property type="molecule type" value="Genomic_DNA"/>
</dbReference>
<accession>A0ABW2VXA9</accession>
<evidence type="ECO:0000313" key="2">
    <source>
        <dbReference type="EMBL" id="MFD0287801.1"/>
    </source>
</evidence>
<dbReference type="Proteomes" id="UP001596957">
    <property type="component" value="Unassembled WGS sequence"/>
</dbReference>
<evidence type="ECO:0000256" key="1">
    <source>
        <dbReference type="SAM" id="MobiDB-lite"/>
    </source>
</evidence>
<dbReference type="RefSeq" id="WP_381255788.1">
    <property type="nucleotide sequence ID" value="NZ_JBHTBI010000014.1"/>
</dbReference>
<gene>
    <name evidence="2" type="ORF">ACFQZP_40490</name>
</gene>
<name>A0ABW2VXA9_9ACTN</name>
<comment type="caution">
    <text evidence="2">The sequence shown here is derived from an EMBL/GenBank/DDBJ whole genome shotgun (WGS) entry which is preliminary data.</text>
</comment>
<protein>
    <submittedName>
        <fullName evidence="2">Uncharacterized protein</fullName>
    </submittedName>
</protein>
<feature type="region of interest" description="Disordered" evidence="1">
    <location>
        <begin position="1"/>
        <end position="27"/>
    </location>
</feature>
<organism evidence="2 3">
    <name type="scientific">Streptomyces lutosisoli</name>
    <dbReference type="NCBI Taxonomy" id="2665721"/>
    <lineage>
        <taxon>Bacteria</taxon>
        <taxon>Bacillati</taxon>
        <taxon>Actinomycetota</taxon>
        <taxon>Actinomycetes</taxon>
        <taxon>Kitasatosporales</taxon>
        <taxon>Streptomycetaceae</taxon>
        <taxon>Streptomyces</taxon>
    </lineage>
</organism>
<sequence>MDSGKTNRHLSPVPPQAPQPEPQMPYTEQEMDTAMGHVLKRLKPLAARTGWTMEELIEADLFGLLALAYVAALRKNPPAEQIDALAFSYYVRMLAQAPEGFDEVTDLLVLDSFKMCGAPDRSHAASLHLVQD</sequence>
<feature type="compositionally biased region" description="Pro residues" evidence="1">
    <location>
        <begin position="12"/>
        <end position="23"/>
    </location>
</feature>
<evidence type="ECO:0000313" key="3">
    <source>
        <dbReference type="Proteomes" id="UP001596957"/>
    </source>
</evidence>
<proteinExistence type="predicted"/>
<keyword evidence="3" id="KW-1185">Reference proteome</keyword>